<evidence type="ECO:0008006" key="5">
    <source>
        <dbReference type="Google" id="ProtNLM"/>
    </source>
</evidence>
<proteinExistence type="predicted"/>
<dbReference type="Gene3D" id="2.60.40.2880">
    <property type="entry name" value="MmpS1-5, C-terminal soluble domain"/>
    <property type="match status" value="1"/>
</dbReference>
<accession>A0ABQ0IG58</accession>
<evidence type="ECO:0000256" key="1">
    <source>
        <dbReference type="SAM" id="MobiDB-lite"/>
    </source>
</evidence>
<dbReference type="Proteomes" id="UP000035021">
    <property type="component" value="Unassembled WGS sequence"/>
</dbReference>
<dbReference type="PROSITE" id="PS51257">
    <property type="entry name" value="PROKAR_LIPOPROTEIN"/>
    <property type="match status" value="1"/>
</dbReference>
<feature type="signal peptide" evidence="2">
    <location>
        <begin position="1"/>
        <end position="20"/>
    </location>
</feature>
<feature type="region of interest" description="Disordered" evidence="1">
    <location>
        <begin position="23"/>
        <end position="64"/>
    </location>
</feature>
<dbReference type="RefSeq" id="WP_006898719.1">
    <property type="nucleotide sequence ID" value="NZ_BAOQ01000002.1"/>
</dbReference>
<evidence type="ECO:0000313" key="3">
    <source>
        <dbReference type="EMBL" id="GAC82487.1"/>
    </source>
</evidence>
<dbReference type="InterPro" id="IPR038468">
    <property type="entry name" value="MmpS_C"/>
</dbReference>
<evidence type="ECO:0000256" key="2">
    <source>
        <dbReference type="SAM" id="SignalP"/>
    </source>
</evidence>
<name>A0ABQ0IG58_9ACTN</name>
<organism evidence="3 4">
    <name type="scientific">Gordonia paraffinivorans NBRC 108238</name>
    <dbReference type="NCBI Taxonomy" id="1223543"/>
    <lineage>
        <taxon>Bacteria</taxon>
        <taxon>Bacillati</taxon>
        <taxon>Actinomycetota</taxon>
        <taxon>Actinomycetes</taxon>
        <taxon>Mycobacteriales</taxon>
        <taxon>Gordoniaceae</taxon>
        <taxon>Gordonia</taxon>
    </lineage>
</organism>
<dbReference type="EMBL" id="BAOQ01000002">
    <property type="protein sequence ID" value="GAC82487.1"/>
    <property type="molecule type" value="Genomic_DNA"/>
</dbReference>
<keyword evidence="4" id="KW-1185">Reference proteome</keyword>
<protein>
    <recommendedName>
        <fullName evidence="5">Lipoprotein</fullName>
    </recommendedName>
</protein>
<comment type="caution">
    <text evidence="3">The sequence shown here is derived from an EMBL/GenBank/DDBJ whole genome shotgun (WGS) entry which is preliminary data.</text>
</comment>
<reference evidence="3 4" key="1">
    <citation type="submission" date="2013-02" db="EMBL/GenBank/DDBJ databases">
        <title>Whole genome shotgun sequence of Gordonia paraffinivorans NBRC 108238.</title>
        <authorList>
            <person name="Isaki-Nakamura S."/>
            <person name="Hosoyama A."/>
            <person name="Tsuchikane K."/>
            <person name="Ando Y."/>
            <person name="Baba S."/>
            <person name="Ohji S."/>
            <person name="Hamada M."/>
            <person name="Tamura T."/>
            <person name="Yamazoe A."/>
            <person name="Yamazaki S."/>
            <person name="Fujita N."/>
        </authorList>
    </citation>
    <scope>NUCLEOTIDE SEQUENCE [LARGE SCALE GENOMIC DNA]</scope>
    <source>
        <strain evidence="3 4">NBRC 108238</strain>
    </source>
</reference>
<evidence type="ECO:0000313" key="4">
    <source>
        <dbReference type="Proteomes" id="UP000035021"/>
    </source>
</evidence>
<gene>
    <name evidence="3" type="ORF">GP2_002_01570</name>
</gene>
<feature type="chain" id="PRO_5045472145" description="Lipoprotein" evidence="2">
    <location>
        <begin position="21"/>
        <end position="148"/>
    </location>
</feature>
<sequence>MRTPVLRIAAGLSLTLAAVAGCSTGGEPSAESARADSSWVARSSEAMAAPGPTTEADATPAGAPVGTATMEVQGSGTAVIRYRINGGPEEVESNAALPWKKEYPVYPKIESTVSAEGPGADGCTITLSGLMVSFKAEANPTCGYSHYE</sequence>
<keyword evidence="2" id="KW-0732">Signal</keyword>
<dbReference type="GeneID" id="60748448"/>